<dbReference type="PANTHER" id="PTHR47129:SF1">
    <property type="entry name" value="NMRA-LIKE DOMAIN-CONTAINING PROTEIN"/>
    <property type="match status" value="1"/>
</dbReference>
<proteinExistence type="predicted"/>
<dbReference type="InterPro" id="IPR052718">
    <property type="entry name" value="NmrA-type_oxidoreductase"/>
</dbReference>
<dbReference type="SUPFAM" id="SSF51735">
    <property type="entry name" value="NAD(P)-binding Rossmann-fold domains"/>
    <property type="match status" value="1"/>
</dbReference>
<organism evidence="2 3">
    <name type="scientific">Nannocystis radixulma</name>
    <dbReference type="NCBI Taxonomy" id="2995305"/>
    <lineage>
        <taxon>Bacteria</taxon>
        <taxon>Pseudomonadati</taxon>
        <taxon>Myxococcota</taxon>
        <taxon>Polyangia</taxon>
        <taxon>Nannocystales</taxon>
        <taxon>Nannocystaceae</taxon>
        <taxon>Nannocystis</taxon>
    </lineage>
</organism>
<dbReference type="Pfam" id="PF13460">
    <property type="entry name" value="NAD_binding_10"/>
    <property type="match status" value="1"/>
</dbReference>
<feature type="domain" description="NAD(P)-binding" evidence="1">
    <location>
        <begin position="13"/>
        <end position="193"/>
    </location>
</feature>
<keyword evidence="3" id="KW-1185">Reference proteome</keyword>
<evidence type="ECO:0000259" key="1">
    <source>
        <dbReference type="Pfam" id="PF13460"/>
    </source>
</evidence>
<reference evidence="2 3" key="1">
    <citation type="submission" date="2022-11" db="EMBL/GenBank/DDBJ databases">
        <title>Minimal conservation of predation-associated metabolite biosynthetic gene clusters underscores biosynthetic potential of Myxococcota including descriptions for ten novel species: Archangium lansinium sp. nov., Myxococcus landrumus sp. nov., Nannocystis bai.</title>
        <authorList>
            <person name="Ahearne A."/>
            <person name="Stevens C."/>
            <person name="Dowd S."/>
        </authorList>
    </citation>
    <scope>NUCLEOTIDE SEQUENCE [LARGE SCALE GENOMIC DNA]</scope>
    <source>
        <strain evidence="2 3">NCELM</strain>
    </source>
</reference>
<dbReference type="Gene3D" id="3.40.50.720">
    <property type="entry name" value="NAD(P)-binding Rossmann-like Domain"/>
    <property type="match status" value="1"/>
</dbReference>
<comment type="caution">
    <text evidence="2">The sequence shown here is derived from an EMBL/GenBank/DDBJ whole genome shotgun (WGS) entry which is preliminary data.</text>
</comment>
<evidence type="ECO:0000313" key="2">
    <source>
        <dbReference type="EMBL" id="MDC0667850.1"/>
    </source>
</evidence>
<accession>A0ABT5B170</accession>
<dbReference type="PANTHER" id="PTHR47129">
    <property type="entry name" value="QUINONE OXIDOREDUCTASE 2"/>
    <property type="match status" value="1"/>
</dbReference>
<dbReference type="InterPro" id="IPR016040">
    <property type="entry name" value="NAD(P)-bd_dom"/>
</dbReference>
<protein>
    <submittedName>
        <fullName evidence="2">SDR family oxidoreductase</fullName>
    </submittedName>
</protein>
<name>A0ABT5B170_9BACT</name>
<gene>
    <name evidence="2" type="ORF">POL58_08880</name>
</gene>
<dbReference type="EMBL" id="JAQNDN010000002">
    <property type="protein sequence ID" value="MDC0667850.1"/>
    <property type="molecule type" value="Genomic_DNA"/>
</dbReference>
<dbReference type="CDD" id="cd05269">
    <property type="entry name" value="TMR_SDR_a"/>
    <property type="match status" value="1"/>
</dbReference>
<dbReference type="Proteomes" id="UP001217838">
    <property type="component" value="Unassembled WGS sequence"/>
</dbReference>
<dbReference type="RefSeq" id="WP_271996322.1">
    <property type="nucleotide sequence ID" value="NZ_JAQNDN010000002.1"/>
</dbReference>
<sequence>MSHRTQRTLLVTGASGQLGRRVVELLLAAGEDTIVAASRTPEKLADLAARGAAVRKADFDDSASLDAAFAGVERVLLVSTDALDVPGRRLAQHERAVAAAVRAGVQHVVYTSLTNPGPEWPIAMAGDHGGTEAALANSGLSYTILRNNLYTDFLLQAAAQAVASGQLVNAAGAGAVGYVTREDCARAAAAALASATSGPAVLDVTGPELVTQAQLAAILAQLSERPVAHVNVTPAQLHAGMAGHGVPAALAEVLVGFDRAIAQGTLAVASDAVERLTGRRPAGVAEFLRAHRAALVGA</sequence>
<evidence type="ECO:0000313" key="3">
    <source>
        <dbReference type="Proteomes" id="UP001217838"/>
    </source>
</evidence>
<dbReference type="Gene3D" id="3.90.25.10">
    <property type="entry name" value="UDP-galactose 4-epimerase, domain 1"/>
    <property type="match status" value="1"/>
</dbReference>
<dbReference type="InterPro" id="IPR036291">
    <property type="entry name" value="NAD(P)-bd_dom_sf"/>
</dbReference>